<accession>A0A160MYC5</accession>
<keyword evidence="3" id="KW-1185">Reference proteome</keyword>
<proteinExistence type="predicted"/>
<gene>
    <name evidence="2" type="ORF">ATSB10_06100</name>
</gene>
<dbReference type="Pfam" id="PF13673">
    <property type="entry name" value="Acetyltransf_10"/>
    <property type="match status" value="1"/>
</dbReference>
<dbReference type="InterPro" id="IPR057691">
    <property type="entry name" value="DUF7931"/>
</dbReference>
<organism evidence="2 3">
    <name type="scientific">Dyella thiooxydans</name>
    <dbReference type="NCBI Taxonomy" id="445710"/>
    <lineage>
        <taxon>Bacteria</taxon>
        <taxon>Pseudomonadati</taxon>
        <taxon>Pseudomonadota</taxon>
        <taxon>Gammaproteobacteria</taxon>
        <taxon>Lysobacterales</taxon>
        <taxon>Rhodanobacteraceae</taxon>
        <taxon>Dyella</taxon>
    </lineage>
</organism>
<dbReference type="CDD" id="cd04301">
    <property type="entry name" value="NAT_SF"/>
    <property type="match status" value="1"/>
</dbReference>
<feature type="domain" description="N-acetyltransferase" evidence="1">
    <location>
        <begin position="6"/>
        <end position="142"/>
    </location>
</feature>
<dbReference type="AlphaFoldDB" id="A0A160MYC5"/>
<dbReference type="InterPro" id="IPR000182">
    <property type="entry name" value="GNAT_dom"/>
</dbReference>
<dbReference type="RefSeq" id="WP_063670354.1">
    <property type="nucleotide sequence ID" value="NZ_CP014841.1"/>
</dbReference>
<dbReference type="EMBL" id="CP014841">
    <property type="protein sequence ID" value="AND68064.1"/>
    <property type="molecule type" value="Genomic_DNA"/>
</dbReference>
<dbReference type="PATRIC" id="fig|445710.3.peg.604"/>
<dbReference type="STRING" id="445710.ATSB10_06100"/>
<evidence type="ECO:0000259" key="1">
    <source>
        <dbReference type="PROSITE" id="PS51186"/>
    </source>
</evidence>
<dbReference type="SUPFAM" id="SSF55729">
    <property type="entry name" value="Acyl-CoA N-acyltransferases (Nat)"/>
    <property type="match status" value="1"/>
</dbReference>
<protein>
    <recommendedName>
        <fullName evidence="1">N-acetyltransferase domain-containing protein</fullName>
    </recommendedName>
</protein>
<dbReference type="InterPro" id="IPR016181">
    <property type="entry name" value="Acyl_CoA_acyltransferase"/>
</dbReference>
<dbReference type="GO" id="GO:0016747">
    <property type="term" value="F:acyltransferase activity, transferring groups other than amino-acyl groups"/>
    <property type="evidence" value="ECO:0007669"/>
    <property type="project" value="InterPro"/>
</dbReference>
<reference evidence="2 3" key="1">
    <citation type="submission" date="2016-02" db="EMBL/GenBank/DDBJ databases">
        <title>Complete genome sequencing and analysis of ATSB10, Dyella thiooxydans isolated from rhizosphere soil of sunflower (Helianthus annuus L.).</title>
        <authorList>
            <person name="Lee Y."/>
            <person name="Hwangbo K."/>
            <person name="Chung H."/>
            <person name="Yoo J."/>
            <person name="Kim K.Y."/>
            <person name="Sa T.M."/>
            <person name="Um Y."/>
            <person name="Madhaiyan M."/>
        </authorList>
    </citation>
    <scope>NUCLEOTIDE SEQUENCE [LARGE SCALE GENOMIC DNA]</scope>
    <source>
        <strain evidence="2 3">ATSB10</strain>
    </source>
</reference>
<dbReference type="Pfam" id="PF25559">
    <property type="entry name" value="DUF7931"/>
    <property type="match status" value="1"/>
</dbReference>
<sequence length="316" mass="35049">MKLENFHVVSADWARDGDREAVRQLRRMVLIDGLGLPAAWEFDDGDPQALHLIARDDADCPIGAARLTPDQRISRVAVLPTWQRHGVGTALLRQLIERASSFGWDELRLDAPVELAPFYARQGFVPAGELFEAAGRMHQPLRRALAPTSADARPARDPGLMPAEDRASVDATRRLLLADARHMLAIHLPRLDGEHYTSPGELAELRRIATSGRGARIRILLHDTGAALRDGHRLVALAQRLSSVIQIRRPVEEVDLANRAGWLLNDAGGYLFLPDHDRPQGRASRHDRAGQAPLMQQFDEVWERSVPATELLALGL</sequence>
<dbReference type="Proteomes" id="UP000077255">
    <property type="component" value="Chromosome"/>
</dbReference>
<name>A0A160MYC5_9GAMM</name>
<evidence type="ECO:0000313" key="3">
    <source>
        <dbReference type="Proteomes" id="UP000077255"/>
    </source>
</evidence>
<dbReference type="PROSITE" id="PS51186">
    <property type="entry name" value="GNAT"/>
    <property type="match status" value="1"/>
</dbReference>
<dbReference type="Gene3D" id="3.40.630.30">
    <property type="match status" value="1"/>
</dbReference>
<dbReference type="OrthoDB" id="9796171at2"/>
<dbReference type="KEGG" id="dtx:ATSB10_06100"/>
<evidence type="ECO:0000313" key="2">
    <source>
        <dbReference type="EMBL" id="AND68064.1"/>
    </source>
</evidence>